<dbReference type="NCBIfam" id="TIGR01565">
    <property type="entry name" value="homeo_ZF_HD"/>
    <property type="match status" value="1"/>
</dbReference>
<keyword evidence="4" id="KW-0479">Metal-binding</keyword>
<keyword evidence="11" id="KW-0539">Nucleus</keyword>
<evidence type="ECO:0000313" key="14">
    <source>
        <dbReference type="EMBL" id="RRT67080.1"/>
    </source>
</evidence>
<keyword evidence="10" id="KW-0804">Transcription</keyword>
<evidence type="ECO:0000256" key="8">
    <source>
        <dbReference type="ARBA" id="ARBA00023125"/>
    </source>
</evidence>
<dbReference type="Proteomes" id="UP000287651">
    <property type="component" value="Unassembled WGS sequence"/>
</dbReference>
<evidence type="ECO:0000256" key="12">
    <source>
        <dbReference type="SAM" id="MobiDB-lite"/>
    </source>
</evidence>
<evidence type="ECO:0000259" key="13">
    <source>
        <dbReference type="PROSITE" id="PS51523"/>
    </source>
</evidence>
<protein>
    <recommendedName>
        <fullName evidence="13">ZF-HD dimerization-type domain-containing protein</fullName>
    </recommendedName>
</protein>
<accession>A0A426ZT15</accession>
<reference evidence="14 15" key="1">
    <citation type="journal article" date="2014" name="Agronomy (Basel)">
        <title>A Draft Genome Sequence for Ensete ventricosum, the Drought-Tolerant Tree Against Hunger.</title>
        <authorList>
            <person name="Harrison J."/>
            <person name="Moore K.A."/>
            <person name="Paszkiewicz K."/>
            <person name="Jones T."/>
            <person name="Grant M."/>
            <person name="Ambacheew D."/>
            <person name="Muzemil S."/>
            <person name="Studholme D.J."/>
        </authorList>
    </citation>
    <scope>NUCLEOTIDE SEQUENCE [LARGE SCALE GENOMIC DNA]</scope>
</reference>
<feature type="domain" description="ZF-HD dimerization-type" evidence="13">
    <location>
        <begin position="100"/>
        <end position="145"/>
    </location>
</feature>
<keyword evidence="5" id="KW-0863">Zinc-finger</keyword>
<dbReference type="AlphaFoldDB" id="A0A426ZT15"/>
<dbReference type="GO" id="GO:0008270">
    <property type="term" value="F:zinc ion binding"/>
    <property type="evidence" value="ECO:0007669"/>
    <property type="project" value="UniProtKB-KW"/>
</dbReference>
<dbReference type="EMBL" id="AMZH03005170">
    <property type="protein sequence ID" value="RRT67080.1"/>
    <property type="molecule type" value="Genomic_DNA"/>
</dbReference>
<gene>
    <name evidence="14" type="ORF">B296_00034298</name>
</gene>
<keyword evidence="7" id="KW-0805">Transcription regulation</keyword>
<dbReference type="InterPro" id="IPR006455">
    <property type="entry name" value="Homeodomain_ZF_HD"/>
</dbReference>
<evidence type="ECO:0000256" key="5">
    <source>
        <dbReference type="ARBA" id="ARBA00022771"/>
    </source>
</evidence>
<dbReference type="PANTHER" id="PTHR31948">
    <property type="entry name" value="ZINC-FINGER HOMEODOMAIN PROTEIN 2"/>
    <property type="match status" value="1"/>
</dbReference>
<keyword evidence="9" id="KW-0371">Homeobox</keyword>
<feature type="region of interest" description="Disordered" evidence="12">
    <location>
        <begin position="276"/>
        <end position="311"/>
    </location>
</feature>
<dbReference type="SUPFAM" id="SSF46689">
    <property type="entry name" value="Homeodomain-like"/>
    <property type="match status" value="1"/>
</dbReference>
<proteinExistence type="predicted"/>
<evidence type="ECO:0000313" key="15">
    <source>
        <dbReference type="Proteomes" id="UP000287651"/>
    </source>
</evidence>
<organism evidence="14 15">
    <name type="scientific">Ensete ventricosum</name>
    <name type="common">Abyssinian banana</name>
    <name type="synonym">Musa ensete</name>
    <dbReference type="NCBI Taxonomy" id="4639"/>
    <lineage>
        <taxon>Eukaryota</taxon>
        <taxon>Viridiplantae</taxon>
        <taxon>Streptophyta</taxon>
        <taxon>Embryophyta</taxon>
        <taxon>Tracheophyta</taxon>
        <taxon>Spermatophyta</taxon>
        <taxon>Magnoliopsida</taxon>
        <taxon>Liliopsida</taxon>
        <taxon>Zingiberales</taxon>
        <taxon>Musaceae</taxon>
        <taxon>Ensete</taxon>
    </lineage>
</organism>
<feature type="compositionally biased region" description="Acidic residues" evidence="12">
    <location>
        <begin position="285"/>
        <end position="298"/>
    </location>
</feature>
<dbReference type="GO" id="GO:0005634">
    <property type="term" value="C:nucleus"/>
    <property type="evidence" value="ECO:0007669"/>
    <property type="project" value="UniProtKB-SubCell"/>
</dbReference>
<evidence type="ECO:0000256" key="4">
    <source>
        <dbReference type="ARBA" id="ARBA00022723"/>
    </source>
</evidence>
<dbReference type="GO" id="GO:0000976">
    <property type="term" value="F:transcription cis-regulatory region binding"/>
    <property type="evidence" value="ECO:0007669"/>
    <property type="project" value="TreeGrafter"/>
</dbReference>
<comment type="subcellular location">
    <subcellularLocation>
        <location evidence="2">Nucleus</location>
    </subcellularLocation>
</comment>
<evidence type="ECO:0000256" key="1">
    <source>
        <dbReference type="ARBA" id="ARBA00004049"/>
    </source>
</evidence>
<dbReference type="InterPro" id="IPR006456">
    <property type="entry name" value="ZF_HD_homeobox_Cys/His_dimer"/>
</dbReference>
<dbReference type="PANTHER" id="PTHR31948:SF138">
    <property type="entry name" value="ZINC-FINGER HOMEODOMAIN PROTEIN 7"/>
    <property type="match status" value="1"/>
</dbReference>
<keyword evidence="6" id="KW-0862">Zinc</keyword>
<comment type="subunit">
    <text evidence="3">Homo- and heterodimer with other ZFHD proteins.</text>
</comment>
<comment type="caution">
    <text evidence="14">The sequence shown here is derived from an EMBL/GenBank/DDBJ whole genome shotgun (WGS) entry which is preliminary data.</text>
</comment>
<evidence type="ECO:0000256" key="3">
    <source>
        <dbReference type="ARBA" id="ARBA00011416"/>
    </source>
</evidence>
<feature type="region of interest" description="Disordered" evidence="12">
    <location>
        <begin position="1"/>
        <end position="20"/>
    </location>
</feature>
<evidence type="ECO:0000256" key="7">
    <source>
        <dbReference type="ARBA" id="ARBA00023015"/>
    </source>
</evidence>
<comment type="function">
    <text evidence="1">Putative transcription factor.</text>
</comment>
<dbReference type="GO" id="GO:0003700">
    <property type="term" value="F:DNA-binding transcription factor activity"/>
    <property type="evidence" value="ECO:0007669"/>
    <property type="project" value="TreeGrafter"/>
</dbReference>
<dbReference type="PROSITE" id="PS51523">
    <property type="entry name" value="ZF_HD_DIMER"/>
    <property type="match status" value="1"/>
</dbReference>
<evidence type="ECO:0000256" key="11">
    <source>
        <dbReference type="ARBA" id="ARBA00023242"/>
    </source>
</evidence>
<dbReference type="Pfam" id="PF04770">
    <property type="entry name" value="ZF-HD_dimer"/>
    <property type="match status" value="1"/>
</dbReference>
<dbReference type="GO" id="GO:0050793">
    <property type="term" value="P:regulation of developmental process"/>
    <property type="evidence" value="ECO:0007669"/>
    <property type="project" value="TreeGrafter"/>
</dbReference>
<dbReference type="Gene3D" id="1.10.10.60">
    <property type="entry name" value="Homeodomain-like"/>
    <property type="match status" value="1"/>
</dbReference>
<evidence type="ECO:0000256" key="10">
    <source>
        <dbReference type="ARBA" id="ARBA00023163"/>
    </source>
</evidence>
<dbReference type="NCBIfam" id="TIGR01566">
    <property type="entry name" value="ZF_HD_prot_N"/>
    <property type="match status" value="1"/>
</dbReference>
<dbReference type="InterPro" id="IPR009057">
    <property type="entry name" value="Homeodomain-like_sf"/>
</dbReference>
<evidence type="ECO:0000256" key="2">
    <source>
        <dbReference type="ARBA" id="ARBA00004123"/>
    </source>
</evidence>
<name>A0A426ZT15_ENSVE</name>
<evidence type="ECO:0000256" key="9">
    <source>
        <dbReference type="ARBA" id="ARBA00023155"/>
    </source>
</evidence>
<sequence length="311" mass="34330">MEVTGQELQEQEKKIYNPTPLQQSAAFSMPLPSSTLLHYATEARGGTGDSRNGMASLIHNPTPISAPAPASALGCGARSNSTTATAALLPATDTDAALRYRQCLRNHAASLGGHILDGCCEFMPRSDDALKCAACGCHRSFHRRDTDINSSLRNLQNGTHGRVPLLLPLPHLSLPDHNLKLFGSAGVLLHTGASVGAATESSTEELMLGAVPQQRFTVSKKRFRTKFTAEQKEMMMAFAEKVGWRMQKQHEAAVEQFCGEVGVSRQVLKVWMHNNKNSLRKQQQQEEEEEEDEEEEEEEQHHHHQEEMPEA</sequence>
<keyword evidence="8" id="KW-0238">DNA-binding</keyword>
<dbReference type="FunFam" id="1.10.10.60:FF:000257">
    <property type="entry name" value="Zinc-finger homeodomain protein 2"/>
    <property type="match status" value="1"/>
</dbReference>
<evidence type="ECO:0000256" key="6">
    <source>
        <dbReference type="ARBA" id="ARBA00022833"/>
    </source>
</evidence>
<feature type="compositionally biased region" description="Basic and acidic residues" evidence="12">
    <location>
        <begin position="299"/>
        <end position="311"/>
    </location>
</feature>